<protein>
    <submittedName>
        <fullName evidence="2">Uncharacterized protein</fullName>
    </submittedName>
</protein>
<feature type="compositionally biased region" description="Basic and acidic residues" evidence="1">
    <location>
        <begin position="194"/>
        <end position="210"/>
    </location>
</feature>
<dbReference type="EMBL" id="KZ995097">
    <property type="protein sequence ID" value="RKO91372.1"/>
    <property type="molecule type" value="Genomic_DNA"/>
</dbReference>
<accession>A0A4P9WGB2</accession>
<name>A0A4P9WGB2_9FUNG</name>
<gene>
    <name evidence="2" type="ORF">BDK51DRAFT_30406</name>
</gene>
<organism evidence="2 3">
    <name type="scientific">Blyttiomyces helicus</name>
    <dbReference type="NCBI Taxonomy" id="388810"/>
    <lineage>
        <taxon>Eukaryota</taxon>
        <taxon>Fungi</taxon>
        <taxon>Fungi incertae sedis</taxon>
        <taxon>Chytridiomycota</taxon>
        <taxon>Chytridiomycota incertae sedis</taxon>
        <taxon>Chytridiomycetes</taxon>
        <taxon>Chytridiomycetes incertae sedis</taxon>
        <taxon>Blyttiomyces</taxon>
    </lineage>
</organism>
<evidence type="ECO:0000313" key="2">
    <source>
        <dbReference type="EMBL" id="RKO91372.1"/>
    </source>
</evidence>
<reference evidence="3" key="1">
    <citation type="journal article" date="2018" name="Nat. Microbiol.">
        <title>Leveraging single-cell genomics to expand the fungal tree of life.</title>
        <authorList>
            <person name="Ahrendt S.R."/>
            <person name="Quandt C.A."/>
            <person name="Ciobanu D."/>
            <person name="Clum A."/>
            <person name="Salamov A."/>
            <person name="Andreopoulos B."/>
            <person name="Cheng J.F."/>
            <person name="Woyke T."/>
            <person name="Pelin A."/>
            <person name="Henrissat B."/>
            <person name="Reynolds N.K."/>
            <person name="Benny G.L."/>
            <person name="Smith M.E."/>
            <person name="James T.Y."/>
            <person name="Grigoriev I.V."/>
        </authorList>
    </citation>
    <scope>NUCLEOTIDE SEQUENCE [LARGE SCALE GENOMIC DNA]</scope>
</reference>
<dbReference type="Proteomes" id="UP000269721">
    <property type="component" value="Unassembled WGS sequence"/>
</dbReference>
<feature type="compositionally biased region" description="Basic residues" evidence="1">
    <location>
        <begin position="182"/>
        <end position="193"/>
    </location>
</feature>
<feature type="region of interest" description="Disordered" evidence="1">
    <location>
        <begin position="270"/>
        <end position="289"/>
    </location>
</feature>
<evidence type="ECO:0000313" key="3">
    <source>
        <dbReference type="Proteomes" id="UP000269721"/>
    </source>
</evidence>
<keyword evidence="3" id="KW-1185">Reference proteome</keyword>
<evidence type="ECO:0000256" key="1">
    <source>
        <dbReference type="SAM" id="MobiDB-lite"/>
    </source>
</evidence>
<sequence length="289" mass="31833">MLADPGVGVPKKSLFAHIPPPVLLAALPPDSDVPSLFGFPVTSSEVLYEYCAFPVGFFLRVTFSEGNWGLFQIRSFDSLSTSPLAGCNDRSEDSGFLYKWEGQVKDEEDDPREIRISAIEIRERRPVARGTVALPSVGHLLEAGGEEFWDHGRGLGGGRCGRGGSLRESVGPTGYQEYRAKFRSPARKARTSRGPRERSAKSESFRAHESRRAFPDRLNVAGGYHYGKRISRVGKVRDLKDVRGASAPHATRARDHQLFMRRDARTGMGSCRLDEAGGHVPFGQDTGTR</sequence>
<feature type="region of interest" description="Disordered" evidence="1">
    <location>
        <begin position="182"/>
        <end position="210"/>
    </location>
</feature>
<dbReference type="AlphaFoldDB" id="A0A4P9WGB2"/>
<proteinExistence type="predicted"/>